<sequence>MDTVVQWNIRGCRSNFEELRRLLNRLQLAVVGPAGMQAWGGAVTTPWLHPASSAGWVPWRGGGPPHTNRKMFLRNCSEHWPACCNCHNKPGKRL</sequence>
<proteinExistence type="predicted"/>
<evidence type="ECO:0000313" key="1">
    <source>
        <dbReference type="EMBL" id="GFO48309.1"/>
    </source>
</evidence>
<keyword evidence="2" id="KW-1185">Reference proteome</keyword>
<dbReference type="AlphaFoldDB" id="A0AAV4DVS6"/>
<organism evidence="1 2">
    <name type="scientific">Plakobranchus ocellatus</name>
    <dbReference type="NCBI Taxonomy" id="259542"/>
    <lineage>
        <taxon>Eukaryota</taxon>
        <taxon>Metazoa</taxon>
        <taxon>Spiralia</taxon>
        <taxon>Lophotrochozoa</taxon>
        <taxon>Mollusca</taxon>
        <taxon>Gastropoda</taxon>
        <taxon>Heterobranchia</taxon>
        <taxon>Euthyneura</taxon>
        <taxon>Panpulmonata</taxon>
        <taxon>Sacoglossa</taxon>
        <taxon>Placobranchoidea</taxon>
        <taxon>Plakobranchidae</taxon>
        <taxon>Plakobranchus</taxon>
    </lineage>
</organism>
<dbReference type="Proteomes" id="UP000735302">
    <property type="component" value="Unassembled WGS sequence"/>
</dbReference>
<comment type="caution">
    <text evidence="1">The sequence shown here is derived from an EMBL/GenBank/DDBJ whole genome shotgun (WGS) entry which is preliminary data.</text>
</comment>
<accession>A0AAV4DVS6</accession>
<reference evidence="1 2" key="1">
    <citation type="journal article" date="2021" name="Elife">
        <title>Chloroplast acquisition without the gene transfer in kleptoplastic sea slugs, Plakobranchus ocellatus.</title>
        <authorList>
            <person name="Maeda T."/>
            <person name="Takahashi S."/>
            <person name="Yoshida T."/>
            <person name="Shimamura S."/>
            <person name="Takaki Y."/>
            <person name="Nagai Y."/>
            <person name="Toyoda A."/>
            <person name="Suzuki Y."/>
            <person name="Arimoto A."/>
            <person name="Ishii H."/>
            <person name="Satoh N."/>
            <person name="Nishiyama T."/>
            <person name="Hasebe M."/>
            <person name="Maruyama T."/>
            <person name="Minagawa J."/>
            <person name="Obokata J."/>
            <person name="Shigenobu S."/>
        </authorList>
    </citation>
    <scope>NUCLEOTIDE SEQUENCE [LARGE SCALE GENOMIC DNA]</scope>
</reference>
<name>A0AAV4DVS6_9GAST</name>
<evidence type="ECO:0000313" key="2">
    <source>
        <dbReference type="Proteomes" id="UP000735302"/>
    </source>
</evidence>
<dbReference type="EMBL" id="BLXT01008384">
    <property type="protein sequence ID" value="GFO48309.1"/>
    <property type="molecule type" value="Genomic_DNA"/>
</dbReference>
<gene>
    <name evidence="1" type="ORF">PoB_007481400</name>
</gene>
<evidence type="ECO:0008006" key="3">
    <source>
        <dbReference type="Google" id="ProtNLM"/>
    </source>
</evidence>
<protein>
    <recommendedName>
        <fullName evidence="3">Endonuclease/exonuclease/phosphatase domain-containing protein</fullName>
    </recommendedName>
</protein>